<keyword evidence="2" id="KW-0732">Signal</keyword>
<dbReference type="Gene3D" id="2.60.40.4270">
    <property type="entry name" value="Listeria-Bacteroides repeat domain"/>
    <property type="match status" value="3"/>
</dbReference>
<name>A0A1M7Y1B0_9FIRM</name>
<keyword evidence="4" id="KW-1185">Reference proteome</keyword>
<dbReference type="RefSeq" id="WP_073587630.1">
    <property type="nucleotide sequence ID" value="NZ_FRFD01000003.1"/>
</dbReference>
<dbReference type="InterPro" id="IPR042229">
    <property type="entry name" value="Listeria/Bacterioides_rpt_sf"/>
</dbReference>
<dbReference type="Pfam" id="PF09479">
    <property type="entry name" value="Flg_new"/>
    <property type="match status" value="3"/>
</dbReference>
<dbReference type="AlphaFoldDB" id="A0A1M7Y1B0"/>
<comment type="subcellular location">
    <subcellularLocation>
        <location evidence="1">Cell envelope</location>
    </subcellularLocation>
</comment>
<dbReference type="Proteomes" id="UP000184612">
    <property type="component" value="Unassembled WGS sequence"/>
</dbReference>
<reference evidence="3 4" key="1">
    <citation type="submission" date="2016-12" db="EMBL/GenBank/DDBJ databases">
        <authorList>
            <person name="Song W.-J."/>
            <person name="Kurnit D.M."/>
        </authorList>
    </citation>
    <scope>NUCLEOTIDE SEQUENCE [LARGE SCALE GENOMIC DNA]</scope>
    <source>
        <strain evidence="3 4">DSM 12503</strain>
    </source>
</reference>
<dbReference type="OrthoDB" id="2053604at2"/>
<evidence type="ECO:0000313" key="4">
    <source>
        <dbReference type="Proteomes" id="UP000184612"/>
    </source>
</evidence>
<feature type="chain" id="PRO_5038704628" evidence="2">
    <location>
        <begin position="23"/>
        <end position="264"/>
    </location>
</feature>
<organism evidence="3 4">
    <name type="scientific">Anaerocolumna xylanovorans DSM 12503</name>
    <dbReference type="NCBI Taxonomy" id="1121345"/>
    <lineage>
        <taxon>Bacteria</taxon>
        <taxon>Bacillati</taxon>
        <taxon>Bacillota</taxon>
        <taxon>Clostridia</taxon>
        <taxon>Lachnospirales</taxon>
        <taxon>Lachnospiraceae</taxon>
        <taxon>Anaerocolumna</taxon>
    </lineage>
</organism>
<dbReference type="EMBL" id="FRFD01000003">
    <property type="protein sequence ID" value="SHO45544.1"/>
    <property type="molecule type" value="Genomic_DNA"/>
</dbReference>
<protein>
    <submittedName>
        <fullName evidence="3">Listeria/Bacterioides repeat-containing protein</fullName>
    </submittedName>
</protein>
<gene>
    <name evidence="3" type="ORF">SAMN02745217_00992</name>
</gene>
<dbReference type="NCBIfam" id="TIGR02543">
    <property type="entry name" value="List_Bact_rpt"/>
    <property type="match status" value="1"/>
</dbReference>
<evidence type="ECO:0000313" key="3">
    <source>
        <dbReference type="EMBL" id="SHO45544.1"/>
    </source>
</evidence>
<accession>A0A1M7Y1B0</accession>
<feature type="signal peptide" evidence="2">
    <location>
        <begin position="1"/>
        <end position="22"/>
    </location>
</feature>
<dbReference type="InterPro" id="IPR013378">
    <property type="entry name" value="InlB-like_B-rpt"/>
</dbReference>
<dbReference type="STRING" id="1121345.SAMN02745217_00992"/>
<sequence length="264" mass="29468">MRKNNKTLKIILLLCLTLALMAERICPVLEVSAVSASSEKKKITVTFDPGGGTLSSTTKTVTIGSTYGKLPVPVKKNYTFRGWYIFPSGGTMINAENKVTIAKDQTLYAQWSGQDFTITLDAGGGTLDSTKVTVRYGTKYLQQLPTPVKTNYEFNGWYTQKKDGDEITASSVYELYNDKPLAKLYARWTKRVLTVKFIAFNGETYEKEVTCGAAYGTLPKPQKKGYTFQGWFTWKDYTDSEASPIVSTAVATDTSPQMLFARWY</sequence>
<dbReference type="GO" id="GO:0030313">
    <property type="term" value="C:cell envelope"/>
    <property type="evidence" value="ECO:0007669"/>
    <property type="project" value="UniProtKB-SubCell"/>
</dbReference>
<evidence type="ECO:0000256" key="2">
    <source>
        <dbReference type="SAM" id="SignalP"/>
    </source>
</evidence>
<proteinExistence type="predicted"/>
<evidence type="ECO:0000256" key="1">
    <source>
        <dbReference type="ARBA" id="ARBA00004196"/>
    </source>
</evidence>